<dbReference type="RefSeq" id="WP_077688901.1">
    <property type="nucleotide sequence ID" value="NZ_MCOK01000001.1"/>
</dbReference>
<dbReference type="STRING" id="501010.NOSIN_00840"/>
<evidence type="ECO:0000259" key="2">
    <source>
        <dbReference type="Pfam" id="PF02543"/>
    </source>
</evidence>
<evidence type="ECO:0000256" key="1">
    <source>
        <dbReference type="ARBA" id="ARBA00006129"/>
    </source>
</evidence>
<evidence type="ECO:0000313" key="4">
    <source>
        <dbReference type="EMBL" id="OOC52554.1"/>
    </source>
</evidence>
<keyword evidence="5" id="KW-1185">Reference proteome</keyword>
<dbReference type="Gene3D" id="3.30.420.40">
    <property type="match status" value="1"/>
</dbReference>
<dbReference type="AlphaFoldDB" id="A0A1V3BV78"/>
<protein>
    <submittedName>
        <fullName evidence="4">3-hydroxymethylcephem carbamoyltransferase</fullName>
    </submittedName>
</protein>
<gene>
    <name evidence="4" type="ORF">NOSIN_00840</name>
</gene>
<dbReference type="InterPro" id="IPR038152">
    <property type="entry name" value="Carbam_trans_C_sf"/>
</dbReference>
<dbReference type="GO" id="GO:0016740">
    <property type="term" value="F:transferase activity"/>
    <property type="evidence" value="ECO:0007669"/>
    <property type="project" value="UniProtKB-KW"/>
</dbReference>
<dbReference type="EMBL" id="MCOK01000001">
    <property type="protein sequence ID" value="OOC52554.1"/>
    <property type="molecule type" value="Genomic_DNA"/>
</dbReference>
<dbReference type="InterPro" id="IPR051338">
    <property type="entry name" value="NodU/CmcH_Carbamoyltrnsfr"/>
</dbReference>
<dbReference type="Pfam" id="PF16861">
    <property type="entry name" value="Carbam_trans_C"/>
    <property type="match status" value="1"/>
</dbReference>
<dbReference type="OrthoDB" id="9780777at2"/>
<name>A0A1V3BV78_9ACTN</name>
<dbReference type="InterPro" id="IPR003696">
    <property type="entry name" value="Carbtransf_dom"/>
</dbReference>
<accession>A0A1V3BV78</accession>
<dbReference type="PANTHER" id="PTHR34847">
    <property type="entry name" value="NODULATION PROTEIN U"/>
    <property type="match status" value="1"/>
</dbReference>
<sequence length="519" mass="56578">MLVMGIKPGHDGSLAVIEDGRLVLSLESEKDSFPRHAEVTPMTFLDVAERVGRMPDVVALGGWEATGGATHRPVGAGYDGTAPPELRKMRFLGEQVTHFSSSHVRSHIMSAVGMAPREYHSQQAVLVWEGVVGSFYLLDGSLTVVREIPVLSEPGARYAFLFAIADPTFPGSGAVPDLDFSGKLMALASYGDADAADARTAEAVERVLDVDTIYPAPKDLFRDAPFHNTGVTAPEAVNAAALLNRRIFEVFAEAAERHLPPGLPLRIAGGCGLNCDWNTLWRRSSFFSSVFVPPCTNDSGSAIGTAIDAQYAMTGDPFVDWEADSGLEFVRDAEPDPGRWERLPLDHGELSRLIGGGHVVAWVQGRWEIGPRALGHRSILAEPFAAATRDRLNTIKKREDYRPIAPCCRIEDVGKVFGEDFPDPHMLYFRTLRSSDFAAVTHVDGSARAQTVEPAQNPPLHALLSAFADRHGVGMLCNTSLNFKARGFVNRMSDLVDFCEAHGLDDMVVDDVWFRRRGA</sequence>
<dbReference type="InterPro" id="IPR031730">
    <property type="entry name" value="Carbam_trans_C"/>
</dbReference>
<comment type="similarity">
    <text evidence="1">Belongs to the NodU/CmcH family.</text>
</comment>
<comment type="caution">
    <text evidence="4">The sequence shown here is derived from an EMBL/GenBank/DDBJ whole genome shotgun (WGS) entry which is preliminary data.</text>
</comment>
<dbReference type="Pfam" id="PF02543">
    <property type="entry name" value="Carbam_trans_N"/>
    <property type="match status" value="1"/>
</dbReference>
<dbReference type="Gene3D" id="3.90.870.20">
    <property type="entry name" value="Carbamoyltransferase, C-terminal domain"/>
    <property type="match status" value="1"/>
</dbReference>
<proteinExistence type="inferred from homology"/>
<keyword evidence="4" id="KW-0808">Transferase</keyword>
<organism evidence="4 5">
    <name type="scientific">Nocardiopsis sinuspersici</name>
    <dbReference type="NCBI Taxonomy" id="501010"/>
    <lineage>
        <taxon>Bacteria</taxon>
        <taxon>Bacillati</taxon>
        <taxon>Actinomycetota</taxon>
        <taxon>Actinomycetes</taxon>
        <taxon>Streptosporangiales</taxon>
        <taxon>Nocardiopsidaceae</taxon>
        <taxon>Nocardiopsis</taxon>
    </lineage>
</organism>
<evidence type="ECO:0000313" key="5">
    <source>
        <dbReference type="Proteomes" id="UP000189004"/>
    </source>
</evidence>
<evidence type="ECO:0000259" key="3">
    <source>
        <dbReference type="Pfam" id="PF16861"/>
    </source>
</evidence>
<feature type="domain" description="Carbamoyltransferase" evidence="2">
    <location>
        <begin position="100"/>
        <end position="307"/>
    </location>
</feature>
<dbReference type="PANTHER" id="PTHR34847:SF1">
    <property type="entry name" value="NODULATION PROTEIN U"/>
    <property type="match status" value="1"/>
</dbReference>
<reference evidence="5" key="1">
    <citation type="submission" date="2016-08" db="EMBL/GenBank/DDBJ databases">
        <authorList>
            <person name="Tokovenko B."/>
            <person name="Kalinowski J."/>
        </authorList>
    </citation>
    <scope>NUCLEOTIDE SEQUENCE [LARGE SCALE GENOMIC DNA]</scope>
    <source>
        <strain evidence="5">UTMC102</strain>
    </source>
</reference>
<feature type="domain" description="Carbamoyltransferase C-terminal" evidence="3">
    <location>
        <begin position="353"/>
        <end position="515"/>
    </location>
</feature>
<dbReference type="Proteomes" id="UP000189004">
    <property type="component" value="Unassembled WGS sequence"/>
</dbReference>